<dbReference type="Proteomes" id="UP000246464">
    <property type="component" value="Chromosome 6"/>
</dbReference>
<dbReference type="GO" id="GO:0003735">
    <property type="term" value="F:structural constituent of ribosome"/>
    <property type="evidence" value="ECO:0007669"/>
    <property type="project" value="InterPro"/>
</dbReference>
<evidence type="ECO:0000256" key="3">
    <source>
        <dbReference type="ARBA" id="ARBA00023274"/>
    </source>
</evidence>
<dbReference type="PROSITE" id="PS00733">
    <property type="entry name" value="RIBOSOMAL_S26E"/>
    <property type="match status" value="1"/>
</dbReference>
<dbReference type="EMBL" id="CP026248">
    <property type="protein sequence ID" value="AWP02934.1"/>
    <property type="molecule type" value="Genomic_DNA"/>
</dbReference>
<comment type="similarity">
    <text evidence="1">Belongs to the eukaryotic ribosomal protein eS26 family.</text>
</comment>
<dbReference type="GO" id="GO:0006412">
    <property type="term" value="P:translation"/>
    <property type="evidence" value="ECO:0007669"/>
    <property type="project" value="InterPro"/>
</dbReference>
<dbReference type="PANTHER" id="PTHR12538">
    <property type="entry name" value="40S RIBOSOMAL PROTEIN S26"/>
    <property type="match status" value="1"/>
</dbReference>
<dbReference type="PROSITE" id="PS50059">
    <property type="entry name" value="FKBP_PPIASE"/>
    <property type="match status" value="1"/>
</dbReference>
<dbReference type="FunFam" id="3.30.1740.20:FF:000001">
    <property type="entry name" value="40S ribosomal protein S26"/>
    <property type="match status" value="1"/>
</dbReference>
<gene>
    <name evidence="7" type="ORF">SMAX5B_014209</name>
</gene>
<keyword evidence="4" id="KW-0697">Rotamase</keyword>
<dbReference type="SUPFAM" id="SSF54534">
    <property type="entry name" value="FKBP-like"/>
    <property type="match status" value="1"/>
</dbReference>
<dbReference type="GO" id="GO:0003755">
    <property type="term" value="F:peptidyl-prolyl cis-trans isomerase activity"/>
    <property type="evidence" value="ECO:0007669"/>
    <property type="project" value="UniProtKB-KW"/>
</dbReference>
<evidence type="ECO:0000313" key="8">
    <source>
        <dbReference type="Proteomes" id="UP000246464"/>
    </source>
</evidence>
<dbReference type="Pfam" id="PF00254">
    <property type="entry name" value="FKBP_C"/>
    <property type="match status" value="1"/>
</dbReference>
<dbReference type="GO" id="GO:0003729">
    <property type="term" value="F:mRNA binding"/>
    <property type="evidence" value="ECO:0007669"/>
    <property type="project" value="TreeGrafter"/>
</dbReference>
<dbReference type="InterPro" id="IPR046357">
    <property type="entry name" value="PPIase_dom_sf"/>
</dbReference>
<evidence type="ECO:0000256" key="5">
    <source>
        <dbReference type="SAM" id="MobiDB-lite"/>
    </source>
</evidence>
<proteinExistence type="inferred from homology"/>
<keyword evidence="3" id="KW-0687">Ribonucleoprotein</keyword>
<evidence type="ECO:0000256" key="2">
    <source>
        <dbReference type="ARBA" id="ARBA00022980"/>
    </source>
</evidence>
<evidence type="ECO:0000259" key="6">
    <source>
        <dbReference type="PROSITE" id="PS50059"/>
    </source>
</evidence>
<dbReference type="Gene3D" id="3.30.1740.20">
    <property type="entry name" value="Ribosomal protein S26e"/>
    <property type="match status" value="1"/>
</dbReference>
<dbReference type="Pfam" id="PF01283">
    <property type="entry name" value="Ribosomal_S26e"/>
    <property type="match status" value="1"/>
</dbReference>
<keyword evidence="8" id="KW-1185">Reference proteome</keyword>
<keyword evidence="2" id="KW-0689">Ribosomal protein</keyword>
<dbReference type="InterPro" id="IPR038551">
    <property type="entry name" value="Ribosomal_eS26_sf"/>
</dbReference>
<feature type="compositionally biased region" description="Basic and acidic residues" evidence="5">
    <location>
        <begin position="300"/>
        <end position="309"/>
    </location>
</feature>
<organism evidence="7 8">
    <name type="scientific">Scophthalmus maximus</name>
    <name type="common">Turbot</name>
    <name type="synonym">Psetta maxima</name>
    <dbReference type="NCBI Taxonomy" id="52904"/>
    <lineage>
        <taxon>Eukaryota</taxon>
        <taxon>Metazoa</taxon>
        <taxon>Chordata</taxon>
        <taxon>Craniata</taxon>
        <taxon>Vertebrata</taxon>
        <taxon>Euteleostomi</taxon>
        <taxon>Actinopterygii</taxon>
        <taxon>Neopterygii</taxon>
        <taxon>Teleostei</taxon>
        <taxon>Neoteleostei</taxon>
        <taxon>Acanthomorphata</taxon>
        <taxon>Carangaria</taxon>
        <taxon>Pleuronectiformes</taxon>
        <taxon>Pleuronectoidei</taxon>
        <taxon>Scophthalmidae</taxon>
        <taxon>Scophthalmus</taxon>
    </lineage>
</organism>
<evidence type="ECO:0000256" key="4">
    <source>
        <dbReference type="PROSITE-ProRule" id="PRU00277"/>
    </source>
</evidence>
<feature type="region of interest" description="Disordered" evidence="5">
    <location>
        <begin position="300"/>
        <end position="327"/>
    </location>
</feature>
<feature type="domain" description="PPIase FKBP-type" evidence="6">
    <location>
        <begin position="99"/>
        <end position="186"/>
    </location>
</feature>
<dbReference type="STRING" id="52904.ENSSMAP00000003030"/>
<dbReference type="EC" id="5.2.1.8" evidence="4"/>
<protein>
    <recommendedName>
        <fullName evidence="4">peptidylprolyl isomerase</fullName>
        <ecNumber evidence="4">5.2.1.8</ecNumber>
    </recommendedName>
</protein>
<comment type="catalytic activity">
    <reaction evidence="4">
        <text>[protein]-peptidylproline (omega=180) = [protein]-peptidylproline (omega=0)</text>
        <dbReference type="Rhea" id="RHEA:16237"/>
        <dbReference type="Rhea" id="RHEA-COMP:10747"/>
        <dbReference type="Rhea" id="RHEA-COMP:10748"/>
        <dbReference type="ChEBI" id="CHEBI:83833"/>
        <dbReference type="ChEBI" id="CHEBI:83834"/>
        <dbReference type="EC" id="5.2.1.8"/>
    </reaction>
</comment>
<evidence type="ECO:0000256" key="1">
    <source>
        <dbReference type="ARBA" id="ARBA00008596"/>
    </source>
</evidence>
<dbReference type="Gene3D" id="3.10.50.40">
    <property type="match status" value="1"/>
</dbReference>
<evidence type="ECO:0000313" key="7">
    <source>
        <dbReference type="EMBL" id="AWP02934.1"/>
    </source>
</evidence>
<reference evidence="7 8" key="1">
    <citation type="submission" date="2017-12" db="EMBL/GenBank/DDBJ databases">
        <title>Integrating genomic resources of turbot (Scophthalmus maximus) in depth evaluation of genetic and physical mapping variation across individuals.</title>
        <authorList>
            <person name="Martinez P."/>
        </authorList>
    </citation>
    <scope>NUCLEOTIDE SEQUENCE [LARGE SCALE GENOMIC DNA]</scope>
</reference>
<sequence length="327" mass="35424">MGQRLHNTAPQRPCTATASAPVGLMLAECVRRALSGDPGIGTTSTDCGQKFTMKTSVFLLLLAASFTRGLAQGDDGAVEELQVETLVKPQTCPVLSTMGDTLHIHYTGKLMDGKVIDSSLSRDPLVVELGKRTVIAGLEQSLVGVCEGQKIKASIPSHLAYGKKGYPPTIPGDAALEFEVEVISLTQQTAWQKMVNDVFPLMCLALVPTLLGLTKKRRNNGRAKKGRGHVQPIRCTNCARCVPKDKAIKKFVIRNIVEAAAVRDISEASVFDSYVLPKLYVKLHYCVSCAIHSKVVRNRSCEARKDRTPPPRFRPAAGAPRAPPKPM</sequence>
<accession>A0A2U9BG41</accession>
<dbReference type="InterPro" id="IPR000892">
    <property type="entry name" value="Ribosomal_eS26"/>
</dbReference>
<dbReference type="InterPro" id="IPR047864">
    <property type="entry name" value="Ribosomal_eS26_CS"/>
</dbReference>
<dbReference type="GO" id="GO:0022627">
    <property type="term" value="C:cytosolic small ribosomal subunit"/>
    <property type="evidence" value="ECO:0007669"/>
    <property type="project" value="TreeGrafter"/>
</dbReference>
<name>A0A2U9BG41_SCOMX</name>
<dbReference type="InterPro" id="IPR001179">
    <property type="entry name" value="PPIase_FKBP_dom"/>
</dbReference>
<keyword evidence="4 7" id="KW-0413">Isomerase</keyword>
<dbReference type="AlphaFoldDB" id="A0A2U9BG41"/>
<dbReference type="PANTHER" id="PTHR12538:SF10">
    <property type="entry name" value="40S RIBOSOMAL PROTEIN S26"/>
    <property type="match status" value="1"/>
</dbReference>